<proteinExistence type="predicted"/>
<dbReference type="Pfam" id="PF01755">
    <property type="entry name" value="Glyco_transf_25"/>
    <property type="match status" value="1"/>
</dbReference>
<dbReference type="CDD" id="cd06532">
    <property type="entry name" value="Glyco_transf_25"/>
    <property type="match status" value="1"/>
</dbReference>
<dbReference type="OrthoDB" id="259382at2"/>
<dbReference type="InterPro" id="IPR002654">
    <property type="entry name" value="Glyco_trans_25"/>
</dbReference>
<evidence type="ECO:0000259" key="1">
    <source>
        <dbReference type="Pfam" id="PF01755"/>
    </source>
</evidence>
<comment type="caution">
    <text evidence="2">The sequence shown here is derived from an EMBL/GenBank/DDBJ whole genome shotgun (WGS) entry which is preliminary data.</text>
</comment>
<name>A0A2T4JQE1_9RHOB</name>
<organism evidence="2 3">
    <name type="scientific">Cereibacter changlensis JA139</name>
    <dbReference type="NCBI Taxonomy" id="1188249"/>
    <lineage>
        <taxon>Bacteria</taxon>
        <taxon>Pseudomonadati</taxon>
        <taxon>Pseudomonadota</taxon>
        <taxon>Alphaproteobacteria</taxon>
        <taxon>Rhodobacterales</taxon>
        <taxon>Paracoccaceae</taxon>
        <taxon>Cereibacter</taxon>
    </lineage>
</organism>
<gene>
    <name evidence="2" type="ORF">C5F48_19280</name>
</gene>
<dbReference type="EMBL" id="PZKG01000135">
    <property type="protein sequence ID" value="PTE20116.1"/>
    <property type="molecule type" value="Genomic_DNA"/>
</dbReference>
<keyword evidence="2" id="KW-0808">Transferase</keyword>
<dbReference type="GO" id="GO:0016740">
    <property type="term" value="F:transferase activity"/>
    <property type="evidence" value="ECO:0007669"/>
    <property type="project" value="UniProtKB-KW"/>
</dbReference>
<sequence>MRNGCLAAPGAACSRVIRRNVHAFIINLAEEKCRRAFQERQMRRLGLDFTFTVAVPAAGLAAGERARYWGSWQRPLRLTERACLLSHLDLWRRIARGASPVLVLEDDALLAEGVAQVLAGIETLSGVDHVSLETRGRRKLVARAPMMRAGEVRLRRLYQDRSGAAAYVLFPSGARRLIGAVERRAGLSDAVICATRGLTSYQVDPAMAIQLDQCEGLGIEPPLQTVSAIDREPRAKRKTFAQTRRRIAAQLCMLVRRVAVLGRAESRLIQPSAAFGCGFQTPEWPCPTEAQNRWLAAVQS</sequence>
<protein>
    <submittedName>
        <fullName evidence="2">Glycosyl transferase family 25</fullName>
    </submittedName>
</protein>
<evidence type="ECO:0000313" key="2">
    <source>
        <dbReference type="EMBL" id="PTE20116.1"/>
    </source>
</evidence>
<feature type="domain" description="Glycosyl transferase family 25" evidence="1">
    <location>
        <begin position="22"/>
        <end position="183"/>
    </location>
</feature>
<dbReference type="AlphaFoldDB" id="A0A2T4JQE1"/>
<dbReference type="Proteomes" id="UP000241010">
    <property type="component" value="Unassembled WGS sequence"/>
</dbReference>
<keyword evidence="3" id="KW-1185">Reference proteome</keyword>
<accession>A0A2T4JQE1</accession>
<evidence type="ECO:0000313" key="3">
    <source>
        <dbReference type="Proteomes" id="UP000241010"/>
    </source>
</evidence>
<reference evidence="2 3" key="1">
    <citation type="submission" date="2018-03" db="EMBL/GenBank/DDBJ databases">
        <title>Cereibacter changlensis.</title>
        <authorList>
            <person name="Meyer T.E."/>
            <person name="Miller S."/>
            <person name="Lodha T."/>
            <person name="Gandham S."/>
            <person name="Chintalapati S."/>
            <person name="Chintalapati V.R."/>
        </authorList>
    </citation>
    <scope>NUCLEOTIDE SEQUENCE [LARGE SCALE GENOMIC DNA]</scope>
    <source>
        <strain evidence="2 3">JA139</strain>
    </source>
</reference>